<evidence type="ECO:0000259" key="3">
    <source>
        <dbReference type="Pfam" id="PF02517"/>
    </source>
</evidence>
<keyword evidence="5" id="KW-1185">Reference proteome</keyword>
<feature type="domain" description="CAAX prenyl protease 2/Lysostaphin resistance protein A-like" evidence="3">
    <location>
        <begin position="111"/>
        <end position="196"/>
    </location>
</feature>
<feature type="transmembrane region" description="Helical" evidence="2">
    <location>
        <begin position="104"/>
        <end position="129"/>
    </location>
</feature>
<feature type="transmembrane region" description="Helical" evidence="2">
    <location>
        <begin position="30"/>
        <end position="49"/>
    </location>
</feature>
<organism evidence="4 5">
    <name type="scientific">Candidatus Enterococcus lowellii</name>
    <dbReference type="NCBI Taxonomy" id="2230877"/>
    <lineage>
        <taxon>Bacteria</taxon>
        <taxon>Bacillati</taxon>
        <taxon>Bacillota</taxon>
        <taxon>Bacilli</taxon>
        <taxon>Lactobacillales</taxon>
        <taxon>Enterococcaceae</taxon>
        <taxon>Enterococcus</taxon>
    </lineage>
</organism>
<feature type="transmembrane region" description="Helical" evidence="2">
    <location>
        <begin position="7"/>
        <end position="24"/>
    </location>
</feature>
<dbReference type="EMBL" id="CP147251">
    <property type="protein sequence ID" value="WYJ76537.1"/>
    <property type="molecule type" value="Genomic_DNA"/>
</dbReference>
<gene>
    <name evidence="4" type="ORF">DOK78_001170</name>
</gene>
<dbReference type="Proteomes" id="UP000664701">
    <property type="component" value="Chromosome"/>
</dbReference>
<keyword evidence="2" id="KW-1133">Transmembrane helix</keyword>
<dbReference type="Pfam" id="PF02517">
    <property type="entry name" value="Rce1-like"/>
    <property type="match status" value="1"/>
</dbReference>
<dbReference type="InterPro" id="IPR052710">
    <property type="entry name" value="CAAX_protease"/>
</dbReference>
<reference evidence="4 5" key="1">
    <citation type="submission" date="2021-03" db="EMBL/GenBank/DDBJ databases">
        <authorList>
            <person name="Gilmore M.S."/>
            <person name="Schwartzman J."/>
            <person name="Van Tyne D."/>
            <person name="Martin M."/>
            <person name="Earl A.M."/>
            <person name="Manson A.L."/>
            <person name="Straub T."/>
            <person name="Salamzade R."/>
            <person name="Saavedra J."/>
            <person name="Lebreton F."/>
            <person name="Prichula J."/>
            <person name="Schaufler K."/>
            <person name="Gaca A."/>
            <person name="Sgardioli B."/>
            <person name="Wagenaar J."/>
            <person name="Strong T."/>
        </authorList>
    </citation>
    <scope>NUCLEOTIDE SEQUENCE [LARGE SCALE GENOMIC DNA]</scope>
    <source>
        <strain evidence="4 5">DIV2402</strain>
    </source>
</reference>
<evidence type="ECO:0000313" key="5">
    <source>
        <dbReference type="Proteomes" id="UP000664701"/>
    </source>
</evidence>
<evidence type="ECO:0000256" key="2">
    <source>
        <dbReference type="SAM" id="Phobius"/>
    </source>
</evidence>
<feature type="transmembrane region" description="Helical" evidence="2">
    <location>
        <begin position="141"/>
        <end position="158"/>
    </location>
</feature>
<comment type="similarity">
    <text evidence="1">Belongs to the UPF0177 family.</text>
</comment>
<evidence type="ECO:0000313" key="4">
    <source>
        <dbReference type="EMBL" id="WYJ76537.1"/>
    </source>
</evidence>
<accession>A0ABZ2SLZ4</accession>
<dbReference type="PANTHER" id="PTHR36435">
    <property type="entry name" value="SLR1288 PROTEIN"/>
    <property type="match status" value="1"/>
</dbReference>
<dbReference type="InterPro" id="IPR003675">
    <property type="entry name" value="Rce1/LyrA-like_dom"/>
</dbReference>
<sequence>MSTKKYSVLTILFYAAAFFSPAFLPATNQVFATMIAYLLGAAVLVILYLQQNEWLSFERKESNWLKVIAFGLGGIFVAIFLQNIVLQIEQLFGQEVASENTQNIIQIVLQQPLFAIAVMIGGPIMEEFVFRRAITGFLEKYLNVWLAISISSFLFALIHQDGHLLLYFALGFFFSLLYYNTGKIWTSILAHVGMNTLVVIANILLQSIELPK</sequence>
<dbReference type="PANTHER" id="PTHR36435:SF1">
    <property type="entry name" value="CAAX AMINO TERMINAL PROTEASE FAMILY PROTEIN"/>
    <property type="match status" value="1"/>
</dbReference>
<reference evidence="4 5" key="2">
    <citation type="submission" date="2024-03" db="EMBL/GenBank/DDBJ databases">
        <title>The Genome Sequence of Enterococcus sp. DIV2402.</title>
        <authorList>
            <consortium name="The Broad Institute Genomics Platform"/>
            <consortium name="The Broad Institute Microbial Omics Core"/>
            <consortium name="The Broad Institute Genomic Center for Infectious Diseases"/>
            <person name="Earl A."/>
            <person name="Manson A."/>
            <person name="Gilmore M."/>
            <person name="Schwartman J."/>
            <person name="Shea T."/>
            <person name="Abouelleil A."/>
            <person name="Cao P."/>
            <person name="Chapman S."/>
            <person name="Cusick C."/>
            <person name="Young S."/>
            <person name="Neafsey D."/>
            <person name="Nusbaum C."/>
            <person name="Birren B."/>
        </authorList>
    </citation>
    <scope>NUCLEOTIDE SEQUENCE [LARGE SCALE GENOMIC DNA]</scope>
    <source>
        <strain evidence="4 5">DIV2402</strain>
    </source>
</reference>
<dbReference type="RefSeq" id="WP_207941340.1">
    <property type="nucleotide sequence ID" value="NZ_CP147251.1"/>
</dbReference>
<evidence type="ECO:0000256" key="1">
    <source>
        <dbReference type="ARBA" id="ARBA00009067"/>
    </source>
</evidence>
<feature type="transmembrane region" description="Helical" evidence="2">
    <location>
        <begin position="64"/>
        <end position="84"/>
    </location>
</feature>
<feature type="transmembrane region" description="Helical" evidence="2">
    <location>
        <begin position="164"/>
        <end position="181"/>
    </location>
</feature>
<keyword evidence="2" id="KW-0472">Membrane</keyword>
<feature type="transmembrane region" description="Helical" evidence="2">
    <location>
        <begin position="188"/>
        <end position="208"/>
    </location>
</feature>
<proteinExistence type="inferred from homology"/>
<keyword evidence="2" id="KW-0812">Transmembrane</keyword>
<protein>
    <recommendedName>
        <fullName evidence="3">CAAX prenyl protease 2/Lysostaphin resistance protein A-like domain-containing protein</fullName>
    </recommendedName>
</protein>
<name>A0ABZ2SLZ4_9ENTE</name>